<evidence type="ECO:0000313" key="1">
    <source>
        <dbReference type="EMBL" id="CAJ2652402.1"/>
    </source>
</evidence>
<gene>
    <name evidence="1" type="ORF">MILVUS5_LOCUS19883</name>
</gene>
<proteinExistence type="predicted"/>
<accession>A0ACB0K526</accession>
<reference evidence="1" key="1">
    <citation type="submission" date="2023-10" db="EMBL/GenBank/DDBJ databases">
        <authorList>
            <person name="Rodriguez Cubillos JULIANA M."/>
            <person name="De Vega J."/>
        </authorList>
    </citation>
    <scope>NUCLEOTIDE SEQUENCE</scope>
</reference>
<sequence length="114" mass="12903">MVKIIKFIYVMIIFVSLFLIAKNVDAQPRTPGIKCLKAIDCPRDFCPANMVVICGFGECACVQYIIPKEMLPPKDICVSTMLIVLLIYARLLCKRSAFLEIVHVLQIHCQSQNQ</sequence>
<dbReference type="Proteomes" id="UP001177021">
    <property type="component" value="Unassembled WGS sequence"/>
</dbReference>
<evidence type="ECO:0000313" key="2">
    <source>
        <dbReference type="Proteomes" id="UP001177021"/>
    </source>
</evidence>
<comment type="caution">
    <text evidence="1">The sequence shown here is derived from an EMBL/GenBank/DDBJ whole genome shotgun (WGS) entry which is preliminary data.</text>
</comment>
<dbReference type="EMBL" id="CASHSV030000206">
    <property type="protein sequence ID" value="CAJ2652402.1"/>
    <property type="molecule type" value="Genomic_DNA"/>
</dbReference>
<protein>
    <submittedName>
        <fullName evidence="1">Uncharacterized protein</fullName>
    </submittedName>
</protein>
<organism evidence="1 2">
    <name type="scientific">Trifolium pratense</name>
    <name type="common">Red clover</name>
    <dbReference type="NCBI Taxonomy" id="57577"/>
    <lineage>
        <taxon>Eukaryota</taxon>
        <taxon>Viridiplantae</taxon>
        <taxon>Streptophyta</taxon>
        <taxon>Embryophyta</taxon>
        <taxon>Tracheophyta</taxon>
        <taxon>Spermatophyta</taxon>
        <taxon>Magnoliopsida</taxon>
        <taxon>eudicotyledons</taxon>
        <taxon>Gunneridae</taxon>
        <taxon>Pentapetalae</taxon>
        <taxon>rosids</taxon>
        <taxon>fabids</taxon>
        <taxon>Fabales</taxon>
        <taxon>Fabaceae</taxon>
        <taxon>Papilionoideae</taxon>
        <taxon>50 kb inversion clade</taxon>
        <taxon>NPAAA clade</taxon>
        <taxon>Hologalegina</taxon>
        <taxon>IRL clade</taxon>
        <taxon>Trifolieae</taxon>
        <taxon>Trifolium</taxon>
    </lineage>
</organism>
<keyword evidence="2" id="KW-1185">Reference proteome</keyword>
<name>A0ACB0K526_TRIPR</name>